<organism evidence="1 2">
    <name type="scientific">Nepenthes gracilis</name>
    <name type="common">Slender pitcher plant</name>
    <dbReference type="NCBI Taxonomy" id="150966"/>
    <lineage>
        <taxon>Eukaryota</taxon>
        <taxon>Viridiplantae</taxon>
        <taxon>Streptophyta</taxon>
        <taxon>Embryophyta</taxon>
        <taxon>Tracheophyta</taxon>
        <taxon>Spermatophyta</taxon>
        <taxon>Magnoliopsida</taxon>
        <taxon>eudicotyledons</taxon>
        <taxon>Gunneridae</taxon>
        <taxon>Pentapetalae</taxon>
        <taxon>Caryophyllales</taxon>
        <taxon>Nepenthaceae</taxon>
        <taxon>Nepenthes</taxon>
    </lineage>
</organism>
<comment type="caution">
    <text evidence="1">The sequence shown here is derived from an EMBL/GenBank/DDBJ whole genome shotgun (WGS) entry which is preliminary data.</text>
</comment>
<keyword evidence="2" id="KW-1185">Reference proteome</keyword>
<evidence type="ECO:0000313" key="2">
    <source>
        <dbReference type="Proteomes" id="UP001279734"/>
    </source>
</evidence>
<accession>A0AAD3SIH1</accession>
<name>A0AAD3SIH1_NEPGR</name>
<protein>
    <submittedName>
        <fullName evidence="1">Uncharacterized protein</fullName>
    </submittedName>
</protein>
<proteinExistence type="predicted"/>
<sequence>MNTGRRAMQCVWAFLDCNRKESRFDLIEPRSGLQFSRGGMSRNGRDSATYKPLPILSIRRGVRSAKSVALLSVGRTRESRTRGAWQESILSAVAPHHLPRDTRPDNFLAKSILP</sequence>
<dbReference type="EMBL" id="BSYO01000011">
    <property type="protein sequence ID" value="GMH11346.1"/>
    <property type="molecule type" value="Genomic_DNA"/>
</dbReference>
<reference evidence="1" key="1">
    <citation type="submission" date="2023-05" db="EMBL/GenBank/DDBJ databases">
        <title>Nepenthes gracilis genome sequencing.</title>
        <authorList>
            <person name="Fukushima K."/>
        </authorList>
    </citation>
    <scope>NUCLEOTIDE SEQUENCE</scope>
    <source>
        <strain evidence="1">SING2019-196</strain>
    </source>
</reference>
<evidence type="ECO:0000313" key="1">
    <source>
        <dbReference type="EMBL" id="GMH11346.1"/>
    </source>
</evidence>
<gene>
    <name evidence="1" type="ORF">Nepgr_013187</name>
</gene>
<dbReference type="AlphaFoldDB" id="A0AAD3SIH1"/>
<dbReference type="Proteomes" id="UP001279734">
    <property type="component" value="Unassembled WGS sequence"/>
</dbReference>